<evidence type="ECO:0000259" key="1">
    <source>
        <dbReference type="PROSITE" id="PS50213"/>
    </source>
</evidence>
<dbReference type="PROSITE" id="PS50213">
    <property type="entry name" value="FAS1"/>
    <property type="match status" value="2"/>
</dbReference>
<dbReference type="PANTHER" id="PTHR10900">
    <property type="entry name" value="PERIOSTIN-RELATED"/>
    <property type="match status" value="1"/>
</dbReference>
<dbReference type="GO" id="GO:0050839">
    <property type="term" value="F:cell adhesion molecule binding"/>
    <property type="evidence" value="ECO:0007669"/>
    <property type="project" value="TreeGrafter"/>
</dbReference>
<dbReference type="InterPro" id="IPR000782">
    <property type="entry name" value="FAS1_domain"/>
</dbReference>
<dbReference type="GO" id="GO:0031012">
    <property type="term" value="C:extracellular matrix"/>
    <property type="evidence" value="ECO:0007669"/>
    <property type="project" value="TreeGrafter"/>
</dbReference>
<dbReference type="GO" id="GO:0007155">
    <property type="term" value="P:cell adhesion"/>
    <property type="evidence" value="ECO:0007669"/>
    <property type="project" value="TreeGrafter"/>
</dbReference>
<dbReference type="GO" id="GO:0030198">
    <property type="term" value="P:extracellular matrix organization"/>
    <property type="evidence" value="ECO:0007669"/>
    <property type="project" value="TreeGrafter"/>
</dbReference>
<dbReference type="Gene3D" id="2.30.180.10">
    <property type="entry name" value="FAS1 domain"/>
    <property type="match status" value="2"/>
</dbReference>
<evidence type="ECO:0000313" key="3">
    <source>
        <dbReference type="Proteomes" id="UP000675881"/>
    </source>
</evidence>
<name>A0A7R8CHQ0_LEPSM</name>
<dbReference type="OrthoDB" id="286301at2759"/>
<feature type="domain" description="FAS1" evidence="1">
    <location>
        <begin position="789"/>
        <end position="926"/>
    </location>
</feature>
<proteinExistence type="predicted"/>
<keyword evidence="3" id="KW-1185">Reference proteome</keyword>
<dbReference type="SMART" id="SM00554">
    <property type="entry name" value="FAS1"/>
    <property type="match status" value="2"/>
</dbReference>
<reference evidence="2" key="1">
    <citation type="submission" date="2021-02" db="EMBL/GenBank/DDBJ databases">
        <authorList>
            <person name="Bekaert M."/>
        </authorList>
    </citation>
    <scope>NUCLEOTIDE SEQUENCE</scope>
    <source>
        <strain evidence="2">IoA-00</strain>
    </source>
</reference>
<sequence length="1067" mass="121597">MTVKKQLHRYRDSEIAADAVVSNSLLWIFVIFFTATPLVITLEIRKNVTVIWSLFSRGPNFGSRSEMTELPGGSEVNTIIIPFESLDEIGRNDFKTPYSAITPLIPTYKSIVLLSLDYPDLYDSVTWDPSRIKARLFNSDPLQSLRKFKVPKFRSKDIEEDRLIPFYPIESINEDYDESLSSGDMIDRSFNSERRSIIVPSGDRTTNKAVSGGFKSWHELRDEINKIKKVIPHRQRPQVIVINIGKREKTSWSHFSSNPTPGTFSSFPRMNFTHLGDFMEDHEKNMESIQNNFVHNSQDIVVHDNNEGEFSNTDYGHEWEEEEGIPQEFEDSSLKRYQELQRRRQTPHRQQQYLKPKYQDTTSSINTTVTSAPYIPLKKPEPTLVYGLRNAFINSKTPVFKVLPQVRQTTNDEGFVRPNYATFVTARSPYRNNFGLKTVTKSPYRSYSPFGTRQTLRFQTSPTTTIRTTTETTTTRTTTTTTSTTTRTTTWRPIVHNYDSTRTYPYSNNINHNWESHNTQFKRQSTPPPNEIVVFRSQPIENNRQRLVPSRPSHIPAPIPSQQTRNKVSFNHIVPTYPSVLNNGAPIPSQPTRNEVSFNHIVPNYPQVSNIAASIPSQSTRNEVSFNRVVSTYPPVSQHCSALYSSVHTPFEKHQASEIFREHPRDTSVQLSQYNPLQNAFEHLPFLKDEQVVHFTTRTILLPTTTTTARTTSTFTTTSTTSTTTTTIPPFSQSGWLVQPHFDTIDTFTAPLLLNEGGIQVVQGPEPVRRPPRKISDNYITPLLRNTQYPSRVLEVLNDNGLTVFASLLQKFNIIQTFSLDEVTSTFFAPTNAAFGDINMESLGEFQLMKILKSHIVQGTITEKMIANDRTATSLVNTTLRTNIFKTDDRNWKEIEVKTVNGIVINKFNIPIPSSNGIIHIVDHVLTPPSDKNVLQILQDDPGQRFTTFLKALNVIKFDQVLGQSEGPWTIFAPTNKAFRTLDPRSMDTILRDSKKLSRLIYGHIIEKTVYSVGVKQHEMLSMSNGHNLNIFSRGDRMKFEGGNVIQMDISGTNGVVQVVDQVVRKI</sequence>
<dbReference type="InterPro" id="IPR050904">
    <property type="entry name" value="Adhesion/Biosynth-related"/>
</dbReference>
<evidence type="ECO:0000313" key="2">
    <source>
        <dbReference type="EMBL" id="CAF2782611.1"/>
    </source>
</evidence>
<accession>A0A7R8CHQ0</accession>
<gene>
    <name evidence="2" type="ORF">LSAA_1653</name>
</gene>
<protein>
    <submittedName>
        <fullName evidence="2">(salmon louse) hypothetical protein</fullName>
    </submittedName>
</protein>
<dbReference type="FunFam" id="2.30.180.10:FF:000032">
    <property type="entry name" value="Fasciclin domain-containing protein, putative"/>
    <property type="match status" value="1"/>
</dbReference>
<dbReference type="InterPro" id="IPR036378">
    <property type="entry name" value="FAS1_dom_sf"/>
</dbReference>
<organism evidence="2 3">
    <name type="scientific">Lepeophtheirus salmonis</name>
    <name type="common">Salmon louse</name>
    <name type="synonym">Caligus salmonis</name>
    <dbReference type="NCBI Taxonomy" id="72036"/>
    <lineage>
        <taxon>Eukaryota</taxon>
        <taxon>Metazoa</taxon>
        <taxon>Ecdysozoa</taxon>
        <taxon>Arthropoda</taxon>
        <taxon>Crustacea</taxon>
        <taxon>Multicrustacea</taxon>
        <taxon>Hexanauplia</taxon>
        <taxon>Copepoda</taxon>
        <taxon>Siphonostomatoida</taxon>
        <taxon>Caligidae</taxon>
        <taxon>Lepeophtheirus</taxon>
    </lineage>
</organism>
<dbReference type="AlphaFoldDB" id="A0A7R8CHQ0"/>
<dbReference type="PANTHER" id="PTHR10900:SF120">
    <property type="entry name" value="MUCIN-5AC-RELATED"/>
    <property type="match status" value="1"/>
</dbReference>
<feature type="domain" description="FAS1" evidence="1">
    <location>
        <begin position="931"/>
        <end position="1064"/>
    </location>
</feature>
<dbReference type="GO" id="GO:0005615">
    <property type="term" value="C:extracellular space"/>
    <property type="evidence" value="ECO:0007669"/>
    <property type="project" value="TreeGrafter"/>
</dbReference>
<dbReference type="SUPFAM" id="SSF82153">
    <property type="entry name" value="FAS1 domain"/>
    <property type="match status" value="2"/>
</dbReference>
<dbReference type="Pfam" id="PF02469">
    <property type="entry name" value="Fasciclin"/>
    <property type="match status" value="2"/>
</dbReference>
<dbReference type="Proteomes" id="UP000675881">
    <property type="component" value="Chromosome 1"/>
</dbReference>
<dbReference type="EMBL" id="HG994580">
    <property type="protein sequence ID" value="CAF2782611.1"/>
    <property type="molecule type" value="Genomic_DNA"/>
</dbReference>